<feature type="domain" description="HTH merR-type" evidence="4">
    <location>
        <begin position="4"/>
        <end position="61"/>
    </location>
</feature>
<dbReference type="InterPro" id="IPR036724">
    <property type="entry name" value="Cobalamin-bd_sf"/>
</dbReference>
<dbReference type="EMBL" id="VMNH01000004">
    <property type="protein sequence ID" value="TVO77896.1"/>
    <property type="molecule type" value="Genomic_DNA"/>
</dbReference>
<reference evidence="6 7" key="1">
    <citation type="submission" date="2019-07" db="EMBL/GenBank/DDBJ databases">
        <title>The pathways for chlorine oxyanion respiration interact through the shared metabolite chlorate.</title>
        <authorList>
            <person name="Barnum T.P."/>
            <person name="Cheng Y."/>
            <person name="Hill K.A."/>
            <person name="Lucas L.N."/>
            <person name="Carlson H.K."/>
            <person name="Coates J.D."/>
        </authorList>
    </citation>
    <scope>NUCLEOTIDE SEQUENCE [LARGE SCALE GENOMIC DNA]</scope>
    <source>
        <strain evidence="6 7">BK-1</strain>
    </source>
</reference>
<dbReference type="InterPro" id="IPR006158">
    <property type="entry name" value="Cobalamin-bd"/>
</dbReference>
<dbReference type="Pfam" id="PF13411">
    <property type="entry name" value="MerR_1"/>
    <property type="match status" value="1"/>
</dbReference>
<evidence type="ECO:0000256" key="2">
    <source>
        <dbReference type="ARBA" id="ARBA00023125"/>
    </source>
</evidence>
<keyword evidence="7" id="KW-1185">Reference proteome</keyword>
<dbReference type="Pfam" id="PF02310">
    <property type="entry name" value="B12-binding"/>
    <property type="match status" value="1"/>
</dbReference>
<dbReference type="GO" id="GO:0003700">
    <property type="term" value="F:DNA-binding transcription factor activity"/>
    <property type="evidence" value="ECO:0007669"/>
    <property type="project" value="InterPro"/>
</dbReference>
<evidence type="ECO:0000256" key="3">
    <source>
        <dbReference type="ARBA" id="ARBA00023163"/>
    </source>
</evidence>
<feature type="domain" description="B12-binding" evidence="5">
    <location>
        <begin position="169"/>
        <end position="294"/>
    </location>
</feature>
<comment type="caution">
    <text evidence="6">The sequence shown here is derived from an EMBL/GenBank/DDBJ whole genome shotgun (WGS) entry which is preliminary data.</text>
</comment>
<dbReference type="PROSITE" id="PS51332">
    <property type="entry name" value="B12_BINDING"/>
    <property type="match status" value="1"/>
</dbReference>
<dbReference type="GO" id="GO:0003677">
    <property type="term" value="F:DNA binding"/>
    <property type="evidence" value="ECO:0007669"/>
    <property type="project" value="UniProtKB-KW"/>
</dbReference>
<dbReference type="SUPFAM" id="SSF46955">
    <property type="entry name" value="Putative DNA-binding domain"/>
    <property type="match status" value="1"/>
</dbReference>
<keyword evidence="3" id="KW-0804">Transcription</keyword>
<dbReference type="GO" id="GO:0046872">
    <property type="term" value="F:metal ion binding"/>
    <property type="evidence" value="ECO:0007669"/>
    <property type="project" value="InterPro"/>
</dbReference>
<protein>
    <submittedName>
        <fullName evidence="6">MerR family transcriptional regulator</fullName>
    </submittedName>
</protein>
<dbReference type="PROSITE" id="PS50937">
    <property type="entry name" value="HTH_MERR_2"/>
    <property type="match status" value="1"/>
</dbReference>
<dbReference type="Pfam" id="PF02607">
    <property type="entry name" value="B12-binding_2"/>
    <property type="match status" value="1"/>
</dbReference>
<dbReference type="RefSeq" id="WP_144357620.1">
    <property type="nucleotide sequence ID" value="NZ_VMNH01000004.1"/>
</dbReference>
<dbReference type="SMART" id="SM00422">
    <property type="entry name" value="HTH_MERR"/>
    <property type="match status" value="1"/>
</dbReference>
<sequence length="295" mass="32859">MSEQYNISDVSRISGIPKDLLRMWERRYGYPDPIRDDNGDRVYSDDQLDKLVLIRQLQDQGKRPGKLIELEVTELKSLLQAPAPEFDPSELIGYLKSGDISALRNWLHGQLISNGLRSFIHRVMVPATYAVGDAWSRGELATYEEHLFTELMKTLVRQSLSEHYQVGGQPRIMLTTVPGEKHSMGLLMVEALLRMGGAEVIPFGPEMPFKDIQQAAISHTVDIIGLSFSGSFKGDDAVVMLSGLRQMIEPSIGIWAGGAALQDVASIPEGIERLQGLHSVEQALLEWRQTHPVSV</sequence>
<evidence type="ECO:0000256" key="1">
    <source>
        <dbReference type="ARBA" id="ARBA00023015"/>
    </source>
</evidence>
<dbReference type="Proteomes" id="UP000316649">
    <property type="component" value="Unassembled WGS sequence"/>
</dbReference>
<dbReference type="GO" id="GO:0031419">
    <property type="term" value="F:cobalamin binding"/>
    <property type="evidence" value="ECO:0007669"/>
    <property type="project" value="InterPro"/>
</dbReference>
<gene>
    <name evidence="6" type="ORF">FHP88_03610</name>
</gene>
<dbReference type="Gene3D" id="1.10.1660.10">
    <property type="match status" value="1"/>
</dbReference>
<dbReference type="PANTHER" id="PTHR30204:SF67">
    <property type="entry name" value="HTH-TYPE TRANSCRIPTIONAL REGULATOR MLRA-RELATED"/>
    <property type="match status" value="1"/>
</dbReference>
<dbReference type="InterPro" id="IPR003759">
    <property type="entry name" value="Cbl-bd_cap"/>
</dbReference>
<proteinExistence type="predicted"/>
<evidence type="ECO:0000259" key="5">
    <source>
        <dbReference type="PROSITE" id="PS51332"/>
    </source>
</evidence>
<dbReference type="InterPro" id="IPR009061">
    <property type="entry name" value="DNA-bd_dom_put_sf"/>
</dbReference>
<name>A0A558DVX5_9GAMM</name>
<evidence type="ECO:0000313" key="6">
    <source>
        <dbReference type="EMBL" id="TVO77896.1"/>
    </source>
</evidence>
<dbReference type="InterPro" id="IPR047057">
    <property type="entry name" value="MerR_fam"/>
</dbReference>
<dbReference type="CDD" id="cd01104">
    <property type="entry name" value="HTH_MlrA-CarA"/>
    <property type="match status" value="1"/>
</dbReference>
<dbReference type="AlphaFoldDB" id="A0A558DVX5"/>
<accession>A0A558DVX5</accession>
<organism evidence="6 7">
    <name type="scientific">Sedimenticola selenatireducens</name>
    <dbReference type="NCBI Taxonomy" id="191960"/>
    <lineage>
        <taxon>Bacteria</taxon>
        <taxon>Pseudomonadati</taxon>
        <taxon>Pseudomonadota</taxon>
        <taxon>Gammaproteobacteria</taxon>
        <taxon>Chromatiales</taxon>
        <taxon>Sedimenticolaceae</taxon>
        <taxon>Sedimenticola</taxon>
    </lineage>
</organism>
<keyword evidence="1" id="KW-0805">Transcription regulation</keyword>
<dbReference type="PANTHER" id="PTHR30204">
    <property type="entry name" value="REDOX-CYCLING DRUG-SENSING TRANSCRIPTIONAL ACTIVATOR SOXR"/>
    <property type="match status" value="1"/>
</dbReference>
<evidence type="ECO:0000313" key="7">
    <source>
        <dbReference type="Proteomes" id="UP000316649"/>
    </source>
</evidence>
<dbReference type="Gene3D" id="1.10.1240.10">
    <property type="entry name" value="Methionine synthase domain"/>
    <property type="match status" value="1"/>
</dbReference>
<dbReference type="SUPFAM" id="SSF52242">
    <property type="entry name" value="Cobalamin (vitamin B12)-binding domain"/>
    <property type="match status" value="1"/>
</dbReference>
<dbReference type="OrthoDB" id="9800334at2"/>
<evidence type="ECO:0000259" key="4">
    <source>
        <dbReference type="PROSITE" id="PS50937"/>
    </source>
</evidence>
<keyword evidence="2" id="KW-0238">DNA-binding</keyword>
<dbReference type="InterPro" id="IPR036594">
    <property type="entry name" value="Meth_synthase_dom"/>
</dbReference>
<dbReference type="InterPro" id="IPR000551">
    <property type="entry name" value="MerR-type_HTH_dom"/>
</dbReference>
<dbReference type="Gene3D" id="3.40.50.280">
    <property type="entry name" value="Cobalamin-binding domain"/>
    <property type="match status" value="1"/>
</dbReference>